<feature type="transmembrane region" description="Helical" evidence="1">
    <location>
        <begin position="340"/>
        <end position="361"/>
    </location>
</feature>
<feature type="transmembrane region" description="Helical" evidence="1">
    <location>
        <begin position="279"/>
        <end position="302"/>
    </location>
</feature>
<feature type="transmembrane region" description="Helical" evidence="1">
    <location>
        <begin position="217"/>
        <end position="233"/>
    </location>
</feature>
<dbReference type="EMBL" id="JAGSCS010000001">
    <property type="protein sequence ID" value="MBR0574917.1"/>
    <property type="molecule type" value="Genomic_DNA"/>
</dbReference>
<proteinExistence type="predicted"/>
<dbReference type="Pfam" id="PF00990">
    <property type="entry name" value="GGDEF"/>
    <property type="match status" value="1"/>
</dbReference>
<dbReference type="GO" id="GO:1902201">
    <property type="term" value="P:negative regulation of bacterial-type flagellum-dependent cell motility"/>
    <property type="evidence" value="ECO:0007669"/>
    <property type="project" value="TreeGrafter"/>
</dbReference>
<feature type="transmembrane region" description="Helical" evidence="1">
    <location>
        <begin position="308"/>
        <end position="328"/>
    </location>
</feature>
<dbReference type="GO" id="GO:0052621">
    <property type="term" value="F:diguanylate cyclase activity"/>
    <property type="evidence" value="ECO:0007669"/>
    <property type="project" value="TreeGrafter"/>
</dbReference>
<dbReference type="SUPFAM" id="SSF55073">
    <property type="entry name" value="Nucleotide cyclase"/>
    <property type="match status" value="1"/>
</dbReference>
<dbReference type="RefSeq" id="WP_211799430.1">
    <property type="nucleotide sequence ID" value="NZ_JAGSCS010000001.1"/>
</dbReference>
<protein>
    <submittedName>
        <fullName evidence="3">GGDEF domain-containing protein</fullName>
    </submittedName>
</protein>
<dbReference type="GO" id="GO:0043709">
    <property type="term" value="P:cell adhesion involved in single-species biofilm formation"/>
    <property type="evidence" value="ECO:0007669"/>
    <property type="project" value="TreeGrafter"/>
</dbReference>
<feature type="transmembrane region" description="Helical" evidence="1">
    <location>
        <begin position="373"/>
        <end position="390"/>
    </location>
</feature>
<dbReference type="PANTHER" id="PTHR45138">
    <property type="entry name" value="REGULATORY COMPONENTS OF SENSORY TRANSDUCTION SYSTEM"/>
    <property type="match status" value="1"/>
</dbReference>
<evidence type="ECO:0000313" key="4">
    <source>
        <dbReference type="Proteomes" id="UP000675379"/>
    </source>
</evidence>
<dbReference type="Gene3D" id="3.30.70.270">
    <property type="match status" value="1"/>
</dbReference>
<dbReference type="GO" id="GO:0005886">
    <property type="term" value="C:plasma membrane"/>
    <property type="evidence" value="ECO:0007669"/>
    <property type="project" value="TreeGrafter"/>
</dbReference>
<dbReference type="InterPro" id="IPR050469">
    <property type="entry name" value="Diguanylate_Cyclase"/>
</dbReference>
<dbReference type="InterPro" id="IPR029787">
    <property type="entry name" value="Nucleotide_cyclase"/>
</dbReference>
<dbReference type="SMART" id="SM00267">
    <property type="entry name" value="GGDEF"/>
    <property type="match status" value="1"/>
</dbReference>
<gene>
    <name evidence="3" type="ORF">KCG48_01045</name>
</gene>
<dbReference type="CDD" id="cd01949">
    <property type="entry name" value="GGDEF"/>
    <property type="match status" value="1"/>
</dbReference>
<evidence type="ECO:0000256" key="1">
    <source>
        <dbReference type="SAM" id="Phobius"/>
    </source>
</evidence>
<keyword evidence="1" id="KW-0812">Transmembrane</keyword>
<dbReference type="AlphaFoldDB" id="A0A941HQ95"/>
<feature type="transmembrane region" description="Helical" evidence="1">
    <location>
        <begin position="245"/>
        <end position="267"/>
    </location>
</feature>
<dbReference type="PROSITE" id="PS50887">
    <property type="entry name" value="GGDEF"/>
    <property type="match status" value="1"/>
</dbReference>
<dbReference type="NCBIfam" id="TIGR00254">
    <property type="entry name" value="GGDEF"/>
    <property type="match status" value="1"/>
</dbReference>
<feature type="transmembrane region" description="Helical" evidence="1">
    <location>
        <begin position="187"/>
        <end position="210"/>
    </location>
</feature>
<feature type="domain" description="GGDEF" evidence="2">
    <location>
        <begin position="435"/>
        <end position="564"/>
    </location>
</feature>
<feature type="transmembrane region" description="Helical" evidence="1">
    <location>
        <begin position="21"/>
        <end position="39"/>
    </location>
</feature>
<keyword evidence="4" id="KW-1185">Reference proteome</keyword>
<name>A0A941HQ95_9CLOT</name>
<keyword evidence="1" id="KW-1133">Transmembrane helix</keyword>
<evidence type="ECO:0000313" key="3">
    <source>
        <dbReference type="EMBL" id="MBR0574917.1"/>
    </source>
</evidence>
<dbReference type="Proteomes" id="UP000675379">
    <property type="component" value="Unassembled WGS sequence"/>
</dbReference>
<sequence length="564" mass="64668">MESNRERAQTLSETFKNRSRSITVFLLIFLMILGMVLAGKSTEMVMGDQAVTTLQDGWELKGGGESMKTLVLPATVKNENLEPLILSRTIDQQLLEERTLLLRTSMQDIQITIDGEVLYAEGLPSDGLYQNIEASLWHMVDLPSTSEGKLLTVTLTSRMREFSGILNPIHAGPRDALMRFLFFNMHGGMLIAVILVLLGLMTILFSFALTNFTDNRLLYLGLFSIIVGIWILSEARILQFFTGNRFILGGISYMMVSLIPVTFLLYLKDAVLMAHKKAFRHLALLFLLNFFLNFGLQVAGIAPFFQTIKLTLVFMLLGTLLVGSYLLYEVWKYQNHQAKQFLSYMLLIFIIVSVETLQFFSRNFSATSRFSRFGIMVFFLLLAFNTFKYIQEFQKAENEAAFYEKLAYLDFLTKGGNRMAFERDVAELTDPEKSREFRLVLLDMNHLKQINDEFGHQEGDRAIVRVFNALVDSFQKEGTCYRLGGDEFAVLLGSTGASVYEKRIEGFYHRLQQEQLHVPYPVEVASGSDVLLPADHRMFRDFYHHVDQMMYQDKRRRKEKKNAG</sequence>
<evidence type="ECO:0000259" key="2">
    <source>
        <dbReference type="PROSITE" id="PS50887"/>
    </source>
</evidence>
<comment type="caution">
    <text evidence="3">The sequence shown here is derived from an EMBL/GenBank/DDBJ whole genome shotgun (WGS) entry which is preliminary data.</text>
</comment>
<dbReference type="InterPro" id="IPR043128">
    <property type="entry name" value="Rev_trsase/Diguanyl_cyclase"/>
</dbReference>
<dbReference type="InterPro" id="IPR000160">
    <property type="entry name" value="GGDEF_dom"/>
</dbReference>
<reference evidence="3" key="1">
    <citation type="submission" date="2021-04" db="EMBL/GenBank/DDBJ databases">
        <title>Proteiniclasticum sedimins sp. nov., an obligate anaerobic bacterium isolated from anaerobic sludge.</title>
        <authorList>
            <person name="Liu J."/>
        </authorList>
    </citation>
    <scope>NUCLEOTIDE SEQUENCE</scope>
    <source>
        <strain evidence="3">BAD-10</strain>
    </source>
</reference>
<organism evidence="3 4">
    <name type="scientific">Proteiniclasticum sediminis</name>
    <dbReference type="NCBI Taxonomy" id="2804028"/>
    <lineage>
        <taxon>Bacteria</taxon>
        <taxon>Bacillati</taxon>
        <taxon>Bacillota</taxon>
        <taxon>Clostridia</taxon>
        <taxon>Eubacteriales</taxon>
        <taxon>Clostridiaceae</taxon>
        <taxon>Proteiniclasticum</taxon>
    </lineage>
</organism>
<accession>A0A941HQ95</accession>
<keyword evidence="1" id="KW-0472">Membrane</keyword>
<dbReference type="PANTHER" id="PTHR45138:SF24">
    <property type="entry name" value="DIGUANYLATE CYCLASE DGCC-RELATED"/>
    <property type="match status" value="1"/>
</dbReference>